<dbReference type="AlphaFoldDB" id="A0AAV5HSR2"/>
<dbReference type="Proteomes" id="UP001054252">
    <property type="component" value="Unassembled WGS sequence"/>
</dbReference>
<feature type="signal peptide" evidence="1">
    <location>
        <begin position="1"/>
        <end position="18"/>
    </location>
</feature>
<gene>
    <name evidence="2" type="ORF">SLEP1_g3701</name>
</gene>
<evidence type="ECO:0000313" key="2">
    <source>
        <dbReference type="EMBL" id="GKU89577.1"/>
    </source>
</evidence>
<reference evidence="2 3" key="1">
    <citation type="journal article" date="2021" name="Commun. Biol.">
        <title>The genome of Shorea leprosula (Dipterocarpaceae) highlights the ecological relevance of drought in aseasonal tropical rainforests.</title>
        <authorList>
            <person name="Ng K.K.S."/>
            <person name="Kobayashi M.J."/>
            <person name="Fawcett J.A."/>
            <person name="Hatakeyama M."/>
            <person name="Paape T."/>
            <person name="Ng C.H."/>
            <person name="Ang C.C."/>
            <person name="Tnah L.H."/>
            <person name="Lee C.T."/>
            <person name="Nishiyama T."/>
            <person name="Sese J."/>
            <person name="O'Brien M.J."/>
            <person name="Copetti D."/>
            <person name="Mohd Noor M.I."/>
            <person name="Ong R.C."/>
            <person name="Putra M."/>
            <person name="Sireger I.Z."/>
            <person name="Indrioko S."/>
            <person name="Kosugi Y."/>
            <person name="Izuno A."/>
            <person name="Isagi Y."/>
            <person name="Lee S.L."/>
            <person name="Shimizu K.K."/>
        </authorList>
    </citation>
    <scope>NUCLEOTIDE SEQUENCE [LARGE SCALE GENOMIC DNA]</scope>
    <source>
        <strain evidence="2">214</strain>
    </source>
</reference>
<comment type="caution">
    <text evidence="2">The sequence shown here is derived from an EMBL/GenBank/DDBJ whole genome shotgun (WGS) entry which is preliminary data.</text>
</comment>
<keyword evidence="1" id="KW-0732">Signal</keyword>
<evidence type="ECO:0000313" key="3">
    <source>
        <dbReference type="Proteomes" id="UP001054252"/>
    </source>
</evidence>
<evidence type="ECO:0000256" key="1">
    <source>
        <dbReference type="SAM" id="SignalP"/>
    </source>
</evidence>
<organism evidence="2 3">
    <name type="scientific">Rubroshorea leprosula</name>
    <dbReference type="NCBI Taxonomy" id="152421"/>
    <lineage>
        <taxon>Eukaryota</taxon>
        <taxon>Viridiplantae</taxon>
        <taxon>Streptophyta</taxon>
        <taxon>Embryophyta</taxon>
        <taxon>Tracheophyta</taxon>
        <taxon>Spermatophyta</taxon>
        <taxon>Magnoliopsida</taxon>
        <taxon>eudicotyledons</taxon>
        <taxon>Gunneridae</taxon>
        <taxon>Pentapetalae</taxon>
        <taxon>rosids</taxon>
        <taxon>malvids</taxon>
        <taxon>Malvales</taxon>
        <taxon>Dipterocarpaceae</taxon>
        <taxon>Rubroshorea</taxon>
    </lineage>
</organism>
<proteinExistence type="predicted"/>
<sequence>MSLMSRVLFFLFPDPLQADKPQLPPPLFPAGNTGKNLENSSPFLVLGHLFNPEFFQICSLPSTVSSLLLGAHLWAFSAIGKSGFALLCPPAALVVGAKFFKFRFP</sequence>
<keyword evidence="3" id="KW-1185">Reference proteome</keyword>
<accession>A0AAV5HSR2</accession>
<name>A0AAV5HSR2_9ROSI</name>
<protein>
    <submittedName>
        <fullName evidence="2">Uncharacterized protein</fullName>
    </submittedName>
</protein>
<feature type="chain" id="PRO_5044022800" evidence="1">
    <location>
        <begin position="19"/>
        <end position="105"/>
    </location>
</feature>
<dbReference type="EMBL" id="BPVZ01000003">
    <property type="protein sequence ID" value="GKU89577.1"/>
    <property type="molecule type" value="Genomic_DNA"/>
</dbReference>